<feature type="region of interest" description="Disordered" evidence="1">
    <location>
        <begin position="1"/>
        <end position="78"/>
    </location>
</feature>
<accession>A0A6G1CM64</accession>
<feature type="compositionally biased region" description="Basic and acidic residues" evidence="1">
    <location>
        <begin position="41"/>
        <end position="60"/>
    </location>
</feature>
<dbReference type="EMBL" id="SPHZ02000009">
    <property type="protein sequence ID" value="KAF0901210.1"/>
    <property type="molecule type" value="Genomic_DNA"/>
</dbReference>
<reference evidence="3 4" key="1">
    <citation type="submission" date="2019-11" db="EMBL/GenBank/DDBJ databases">
        <title>Whole genome sequence of Oryza granulata.</title>
        <authorList>
            <person name="Li W."/>
        </authorList>
    </citation>
    <scope>NUCLEOTIDE SEQUENCE [LARGE SCALE GENOMIC DNA]</scope>
    <source>
        <strain evidence="4">cv. Menghai</strain>
        <tissue evidence="3">Leaf</tissue>
    </source>
</reference>
<evidence type="ECO:0000259" key="2">
    <source>
        <dbReference type="Pfam" id="PF20241"/>
    </source>
</evidence>
<comment type="caution">
    <text evidence="3">The sequence shown here is derived from an EMBL/GenBank/DDBJ whole genome shotgun (WGS) entry which is preliminary data.</text>
</comment>
<dbReference type="Pfam" id="PF20241">
    <property type="entry name" value="DUF6598"/>
    <property type="match status" value="1"/>
</dbReference>
<evidence type="ECO:0000313" key="3">
    <source>
        <dbReference type="EMBL" id="KAF0901210.1"/>
    </source>
</evidence>
<feature type="compositionally biased region" description="Gly residues" evidence="1">
    <location>
        <begin position="24"/>
        <end position="40"/>
    </location>
</feature>
<dbReference type="PANTHER" id="PTHR33065:SF177">
    <property type="entry name" value="OS08G0141000 PROTEIN"/>
    <property type="match status" value="1"/>
</dbReference>
<dbReference type="InterPro" id="IPR046533">
    <property type="entry name" value="DUF6598"/>
</dbReference>
<evidence type="ECO:0000256" key="1">
    <source>
        <dbReference type="SAM" id="MobiDB-lite"/>
    </source>
</evidence>
<sequence length="365" mass="39509">MEMEAERKTGRKGDDGKMATGKGLSSGSGAGRWRGGGVGGVRRETSKPQDEKAAEPELGKEQGSSSSSSLPLGNDKKKADHHIVEDEDFLEILDTTHVTTVVIAITAAAAAPPLDSIFNSFPFFYNLVQRGYPPCVSPISLLWISDRNLVLVGPTRAVALSMPEPVIIEVELKVKGTTESEDKYLSFLAVPFLCNDTGYSWLLKSGSYTSKLSTLEFRLGYVVSSAEATIFVRVICGSWPDGFRGQFAAFTTGFHCKGMACEDSVASIDHERIVLLDSRGERVVTGDGKIELSRCVVSVENKGELKVSVKAWKDDNIIVETEMVFTALEAGLSDATLDIGFCKLQVNVSWSLISQHPVFANDSIL</sequence>
<name>A0A6G1CM64_9ORYZ</name>
<dbReference type="PANTHER" id="PTHR33065">
    <property type="entry name" value="OS07G0486400 PROTEIN"/>
    <property type="match status" value="1"/>
</dbReference>
<dbReference type="Proteomes" id="UP000479710">
    <property type="component" value="Unassembled WGS sequence"/>
</dbReference>
<feature type="compositionally biased region" description="Basic and acidic residues" evidence="1">
    <location>
        <begin position="1"/>
        <end position="17"/>
    </location>
</feature>
<evidence type="ECO:0000313" key="4">
    <source>
        <dbReference type="Proteomes" id="UP000479710"/>
    </source>
</evidence>
<gene>
    <name evidence="3" type="ORF">E2562_038333</name>
</gene>
<organism evidence="3 4">
    <name type="scientific">Oryza meyeriana var. granulata</name>
    <dbReference type="NCBI Taxonomy" id="110450"/>
    <lineage>
        <taxon>Eukaryota</taxon>
        <taxon>Viridiplantae</taxon>
        <taxon>Streptophyta</taxon>
        <taxon>Embryophyta</taxon>
        <taxon>Tracheophyta</taxon>
        <taxon>Spermatophyta</taxon>
        <taxon>Magnoliopsida</taxon>
        <taxon>Liliopsida</taxon>
        <taxon>Poales</taxon>
        <taxon>Poaceae</taxon>
        <taxon>BOP clade</taxon>
        <taxon>Oryzoideae</taxon>
        <taxon>Oryzeae</taxon>
        <taxon>Oryzinae</taxon>
        <taxon>Oryza</taxon>
        <taxon>Oryza meyeriana</taxon>
    </lineage>
</organism>
<proteinExistence type="predicted"/>
<dbReference type="AlphaFoldDB" id="A0A6G1CM64"/>
<feature type="domain" description="DUF6598" evidence="2">
    <location>
        <begin position="146"/>
        <end position="348"/>
    </location>
</feature>
<dbReference type="OrthoDB" id="687118at2759"/>
<protein>
    <recommendedName>
        <fullName evidence="2">DUF6598 domain-containing protein</fullName>
    </recommendedName>
</protein>
<keyword evidence="4" id="KW-1185">Reference proteome</keyword>